<dbReference type="InterPro" id="IPR044246">
    <property type="entry name" value="ZFP3-like"/>
</dbReference>
<evidence type="ECO:0000256" key="1">
    <source>
        <dbReference type="ARBA" id="ARBA00004123"/>
    </source>
</evidence>
<organism evidence="9 10">
    <name type="scientific">Lupinus angustifolius</name>
    <name type="common">Narrow-leaved blue lupine</name>
    <dbReference type="NCBI Taxonomy" id="3871"/>
    <lineage>
        <taxon>Eukaryota</taxon>
        <taxon>Viridiplantae</taxon>
        <taxon>Streptophyta</taxon>
        <taxon>Embryophyta</taxon>
        <taxon>Tracheophyta</taxon>
        <taxon>Spermatophyta</taxon>
        <taxon>Magnoliopsida</taxon>
        <taxon>eudicotyledons</taxon>
        <taxon>Gunneridae</taxon>
        <taxon>Pentapetalae</taxon>
        <taxon>rosids</taxon>
        <taxon>fabids</taxon>
        <taxon>Fabales</taxon>
        <taxon>Fabaceae</taxon>
        <taxon>Papilionoideae</taxon>
        <taxon>50 kb inversion clade</taxon>
        <taxon>genistoids sensu lato</taxon>
        <taxon>core genistoids</taxon>
        <taxon>Genisteae</taxon>
        <taxon>Lupinus</taxon>
    </lineage>
</organism>
<comment type="subcellular location">
    <subcellularLocation>
        <location evidence="1">Nucleus</location>
    </subcellularLocation>
</comment>
<gene>
    <name evidence="9" type="ORF">TanjilG_30701</name>
</gene>
<evidence type="ECO:0000256" key="3">
    <source>
        <dbReference type="ARBA" id="ARBA00022771"/>
    </source>
</evidence>
<name>A0A4P1RPH8_LUPAN</name>
<feature type="region of interest" description="Disordered" evidence="7">
    <location>
        <begin position="1"/>
        <end position="46"/>
    </location>
</feature>
<evidence type="ECO:0000256" key="5">
    <source>
        <dbReference type="ARBA" id="ARBA00023242"/>
    </source>
</evidence>
<dbReference type="PANTHER" id="PTHR47287:SF17">
    <property type="entry name" value="C2H2 AND C2HC ZINC FINGERS SUPERFAMILY PROTEIN"/>
    <property type="match status" value="1"/>
</dbReference>
<evidence type="ECO:0000256" key="2">
    <source>
        <dbReference type="ARBA" id="ARBA00022723"/>
    </source>
</evidence>
<evidence type="ECO:0000259" key="8">
    <source>
        <dbReference type="PROSITE" id="PS50157"/>
    </source>
</evidence>
<dbReference type="GO" id="GO:0005634">
    <property type="term" value="C:nucleus"/>
    <property type="evidence" value="ECO:0007669"/>
    <property type="project" value="UniProtKB-SubCell"/>
</dbReference>
<dbReference type="InterPro" id="IPR013087">
    <property type="entry name" value="Znf_C2H2_type"/>
</dbReference>
<dbReference type="Gramene" id="OIW14982">
    <property type="protein sequence ID" value="OIW14982"/>
    <property type="gene ID" value="TanjilG_30701"/>
</dbReference>
<proteinExistence type="predicted"/>
<feature type="compositionally biased region" description="Polar residues" evidence="7">
    <location>
        <begin position="17"/>
        <end position="31"/>
    </location>
</feature>
<evidence type="ECO:0000256" key="6">
    <source>
        <dbReference type="PROSITE-ProRule" id="PRU00042"/>
    </source>
</evidence>
<dbReference type="KEGG" id="lang:109343767"/>
<reference evidence="9 10" key="1">
    <citation type="journal article" date="2017" name="Plant Biotechnol. J.">
        <title>A comprehensive draft genome sequence for lupin (Lupinus angustifolius), an emerging health food: insights into plant-microbe interactions and legume evolution.</title>
        <authorList>
            <person name="Hane J.K."/>
            <person name="Ming Y."/>
            <person name="Kamphuis L.G."/>
            <person name="Nelson M.N."/>
            <person name="Garg G."/>
            <person name="Atkins C.A."/>
            <person name="Bayer P.E."/>
            <person name="Bravo A."/>
            <person name="Bringans S."/>
            <person name="Cannon S."/>
            <person name="Edwards D."/>
            <person name="Foley R."/>
            <person name="Gao L.L."/>
            <person name="Harrison M.J."/>
            <person name="Huang W."/>
            <person name="Hurgobin B."/>
            <person name="Li S."/>
            <person name="Liu C.W."/>
            <person name="McGrath A."/>
            <person name="Morahan G."/>
            <person name="Murray J."/>
            <person name="Weller J."/>
            <person name="Jian J."/>
            <person name="Singh K.B."/>
        </authorList>
    </citation>
    <scope>NUCLEOTIDE SEQUENCE [LARGE SCALE GENOMIC DNA]</scope>
    <source>
        <strain evidence="10">cv. Tanjil</strain>
        <tissue evidence="9">Whole plant</tissue>
    </source>
</reference>
<keyword evidence="4" id="KW-0862">Zinc</keyword>
<dbReference type="InterPro" id="IPR036236">
    <property type="entry name" value="Znf_C2H2_sf"/>
</dbReference>
<dbReference type="Gene3D" id="3.30.160.60">
    <property type="entry name" value="Classic Zinc Finger"/>
    <property type="match status" value="1"/>
</dbReference>
<evidence type="ECO:0000313" key="9">
    <source>
        <dbReference type="EMBL" id="OIW14982.1"/>
    </source>
</evidence>
<dbReference type="FunFam" id="3.30.160.60:FF:001366">
    <property type="entry name" value="Zinc finger protein 2"/>
    <property type="match status" value="1"/>
</dbReference>
<accession>A0A4P1RPH8</accession>
<dbReference type="PROSITE" id="PS50157">
    <property type="entry name" value="ZINC_FINGER_C2H2_2"/>
    <property type="match status" value="1"/>
</dbReference>
<evidence type="ECO:0000256" key="4">
    <source>
        <dbReference type="ARBA" id="ARBA00022833"/>
    </source>
</evidence>
<keyword evidence="2" id="KW-0479">Metal-binding</keyword>
<dbReference type="PROSITE" id="PS00028">
    <property type="entry name" value="ZINC_FINGER_C2H2_1"/>
    <property type="match status" value="1"/>
</dbReference>
<dbReference type="OrthoDB" id="1933825at2759"/>
<dbReference type="Proteomes" id="UP000188354">
    <property type="component" value="Chromosome LG03"/>
</dbReference>
<dbReference type="GO" id="GO:0008270">
    <property type="term" value="F:zinc ion binding"/>
    <property type="evidence" value="ECO:0007669"/>
    <property type="project" value="UniProtKB-KW"/>
</dbReference>
<keyword evidence="10" id="KW-1185">Reference proteome</keyword>
<feature type="domain" description="C2H2-type" evidence="8">
    <location>
        <begin position="106"/>
        <end position="133"/>
    </location>
</feature>
<evidence type="ECO:0000313" key="10">
    <source>
        <dbReference type="Proteomes" id="UP000188354"/>
    </source>
</evidence>
<feature type="compositionally biased region" description="Basic and acidic residues" evidence="7">
    <location>
        <begin position="32"/>
        <end position="46"/>
    </location>
</feature>
<dbReference type="SUPFAM" id="SSF57667">
    <property type="entry name" value="beta-beta-alpha zinc fingers"/>
    <property type="match status" value="1"/>
</dbReference>
<protein>
    <recommendedName>
        <fullName evidence="8">C2H2-type domain-containing protein</fullName>
    </recommendedName>
</protein>
<sequence>MEKLMSQEPYLCDNTRELPQSPTTLLQNPHENNQHHSLEEQEPKEKAKTVITLLDLNAPCGDSALDCSSPKLNPLTCLEMDSAKTSSEENPPDPEGFDAAEEPRVFSCNYCKRKFYSSQALGGHQNAHKRERSIAKRGQRLGTHIMASAAAFGIPFLHDIASLPFSSNKPLGIQAHSLVHKASNFSSNIIGFGSTYGQQLHGWSRSKPIINQQPGIGKLAMESSHKKGLTLSSRDNSVGRFEVVNVRSSMLNYEANEETSGYVVNGTRLKTIHQEDMKLLDLSLKL</sequence>
<dbReference type="GO" id="GO:0009788">
    <property type="term" value="P:negative regulation of abscisic acid-activated signaling pathway"/>
    <property type="evidence" value="ECO:0007669"/>
    <property type="project" value="InterPro"/>
</dbReference>
<keyword evidence="3 6" id="KW-0863">Zinc-finger</keyword>
<keyword evidence="5" id="KW-0539">Nucleus</keyword>
<dbReference type="STRING" id="3871.A0A4P1RPH8"/>
<dbReference type="PANTHER" id="PTHR47287">
    <property type="entry name" value="C2H2 AND C2HC ZINC FINGERS SUPERFAMILY PROTEIN"/>
    <property type="match status" value="1"/>
</dbReference>
<dbReference type="AlphaFoldDB" id="A0A4P1RPH8"/>
<dbReference type="EMBL" id="CM007363">
    <property type="protein sequence ID" value="OIW14982.1"/>
    <property type="molecule type" value="Genomic_DNA"/>
</dbReference>
<evidence type="ECO:0000256" key="7">
    <source>
        <dbReference type="SAM" id="MobiDB-lite"/>
    </source>
</evidence>